<accession>A0A158CZC4</accession>
<dbReference type="InterPro" id="IPR001509">
    <property type="entry name" value="Epimerase_deHydtase"/>
</dbReference>
<dbReference type="PANTHER" id="PTHR43245">
    <property type="entry name" value="BIFUNCTIONAL POLYMYXIN RESISTANCE PROTEIN ARNA"/>
    <property type="match status" value="1"/>
</dbReference>
<evidence type="ECO:0000313" key="3">
    <source>
        <dbReference type="Proteomes" id="UP000054911"/>
    </source>
</evidence>
<reference evidence="2" key="1">
    <citation type="submission" date="2016-01" db="EMBL/GenBank/DDBJ databases">
        <authorList>
            <person name="Peeters C."/>
        </authorList>
    </citation>
    <scope>NUCLEOTIDE SEQUENCE [LARGE SCALE GENOMIC DNA]</scope>
    <source>
        <strain evidence="2">LMG 29323</strain>
    </source>
</reference>
<dbReference type="InterPro" id="IPR050177">
    <property type="entry name" value="Lipid_A_modif_metabolic_enz"/>
</dbReference>
<evidence type="ECO:0000259" key="1">
    <source>
        <dbReference type="Pfam" id="PF01370"/>
    </source>
</evidence>
<feature type="domain" description="NAD-dependent epimerase/dehydratase" evidence="1">
    <location>
        <begin position="35"/>
        <end position="280"/>
    </location>
</feature>
<dbReference type="Gene3D" id="3.90.25.10">
    <property type="entry name" value="UDP-galactose 4-epimerase, domain 1"/>
    <property type="match status" value="1"/>
</dbReference>
<dbReference type="Gene3D" id="3.40.50.720">
    <property type="entry name" value="NAD(P)-binding Rossmann-like Domain"/>
    <property type="match status" value="1"/>
</dbReference>
<proteinExistence type="predicted"/>
<dbReference type="Proteomes" id="UP000054911">
    <property type="component" value="Unassembled WGS sequence"/>
</dbReference>
<dbReference type="EMBL" id="FCOE02000028">
    <property type="protein sequence ID" value="SAK87591.1"/>
    <property type="molecule type" value="Genomic_DNA"/>
</dbReference>
<dbReference type="CDD" id="cd05256">
    <property type="entry name" value="UDP_AE_SDR_e"/>
    <property type="match status" value="1"/>
</dbReference>
<dbReference type="Pfam" id="PF01370">
    <property type="entry name" value="Epimerase"/>
    <property type="match status" value="1"/>
</dbReference>
<name>A0A158CZC4_9BURK</name>
<dbReference type="InterPro" id="IPR036291">
    <property type="entry name" value="NAD(P)-bd_dom_sf"/>
</dbReference>
<evidence type="ECO:0000313" key="2">
    <source>
        <dbReference type="EMBL" id="SAK87591.1"/>
    </source>
</evidence>
<gene>
    <name evidence="2" type="ORF">AWB80_06067</name>
</gene>
<dbReference type="SUPFAM" id="SSF51735">
    <property type="entry name" value="NAD(P)-binding Rossmann-fold domains"/>
    <property type="match status" value="1"/>
</dbReference>
<dbReference type="AlphaFoldDB" id="A0A158CZC4"/>
<keyword evidence="3" id="KW-1185">Reference proteome</keyword>
<dbReference type="PRINTS" id="PR01713">
    <property type="entry name" value="NUCEPIMERASE"/>
</dbReference>
<dbReference type="STRING" id="1777141.AWB80_06067"/>
<organism evidence="2 3">
    <name type="scientific">Caballeronia pedi</name>
    <dbReference type="NCBI Taxonomy" id="1777141"/>
    <lineage>
        <taxon>Bacteria</taxon>
        <taxon>Pseudomonadati</taxon>
        <taxon>Pseudomonadota</taxon>
        <taxon>Betaproteobacteria</taxon>
        <taxon>Burkholderiales</taxon>
        <taxon>Burkholderiaceae</taxon>
        <taxon>Caballeronia</taxon>
    </lineage>
</organism>
<protein>
    <submittedName>
        <fullName evidence="2">UDP-glucose 4-epimerase</fullName>
    </submittedName>
</protein>
<comment type="caution">
    <text evidence="2">The sequence shown here is derived from an EMBL/GenBank/DDBJ whole genome shotgun (WGS) entry which is preliminary data.</text>
</comment>
<sequence length="365" mass="40229">MKAELFANESNVPGWMRDETQASLCQFLLANRFRWLVTGAAGFIGSNLVESLLLLGQDVRGMDNFASGHPRNLDEVEKRVGADRWSRFSFQRADIREMSDCERTVDDIDYVLHQAALGSVPRSVKDPITTNDVNTSGFLNMLDAARRAGVQRFVYAASSSTYGDEPNLPKREERIGNPLSPYAVTKLVNEIYAGVYARTYGFASVGLRYFNVFGPRQDPDGAYAAVIPKWIAAMLANDDVHINGDGETSRDFCFVGNVVQANLRAALSKELTASEVYNVAVGGRTTLNDLFYVIRDGLAGLGVTYEKGPAYRDFRAGDVRHSQADVSKACAQLSYAPLFDLRAGMAEALPWYLNFLRSEAQRAAG</sequence>
<dbReference type="PANTHER" id="PTHR43245:SF13">
    <property type="entry name" value="UDP-D-APIOSE_UDP-D-XYLOSE SYNTHASE 2"/>
    <property type="match status" value="1"/>
</dbReference>